<name>A0A939TLY8_9MICO</name>
<dbReference type="Pfam" id="PF00497">
    <property type="entry name" value="SBP_bac_3"/>
    <property type="match status" value="1"/>
</dbReference>
<dbReference type="PANTHER" id="PTHR35936">
    <property type="entry name" value="MEMBRANE-BOUND LYTIC MUREIN TRANSGLYCOSYLASE F"/>
    <property type="match status" value="1"/>
</dbReference>
<evidence type="ECO:0000256" key="1">
    <source>
        <dbReference type="ARBA" id="ARBA00022729"/>
    </source>
</evidence>
<dbReference type="CDD" id="cd01004">
    <property type="entry name" value="PBP2_MidA_like"/>
    <property type="match status" value="1"/>
</dbReference>
<sequence length="295" mass="30654">MRIRFAVPALAAAAALVLTGCTNDDGANTEATTGGADIAADDAAVALLPEAVSESGALRLATDADYPPNEFKDQNGDPVGWGVELGEAVAAKLGLEPEWSILSFDSILPQIEEDGVDVGASSFTDTVERQQTVDFVNYYNAGTLWAAPTGETVDPENACGMKVAVQSGTVQHTHELPDRSEKCVEDGESAIEILPFDGQPEATNAVVLGQADAFSADSPVTIDAVNKLDGDIEIQGELFDAAPYGFAIKKDSELAEAVQAAVQSLMDDGTYLEILENAGAETGAIDEATINAGTE</sequence>
<gene>
    <name evidence="4" type="ORF">J4H85_01205</name>
</gene>
<evidence type="ECO:0000259" key="3">
    <source>
        <dbReference type="SMART" id="SM00062"/>
    </source>
</evidence>
<feature type="signal peptide" evidence="2">
    <location>
        <begin position="1"/>
        <end position="20"/>
    </location>
</feature>
<evidence type="ECO:0000313" key="4">
    <source>
        <dbReference type="EMBL" id="MBO2988619.1"/>
    </source>
</evidence>
<keyword evidence="5" id="KW-1185">Reference proteome</keyword>
<feature type="domain" description="Solute-binding protein family 3/N-terminal" evidence="3">
    <location>
        <begin position="57"/>
        <end position="282"/>
    </location>
</feature>
<dbReference type="Gene3D" id="3.40.190.10">
    <property type="entry name" value="Periplasmic binding protein-like II"/>
    <property type="match status" value="2"/>
</dbReference>
<dbReference type="EMBL" id="JAGFBF010000001">
    <property type="protein sequence ID" value="MBO2988619.1"/>
    <property type="molecule type" value="Genomic_DNA"/>
</dbReference>
<evidence type="ECO:0000256" key="2">
    <source>
        <dbReference type="SAM" id="SignalP"/>
    </source>
</evidence>
<feature type="chain" id="PRO_5039280193" evidence="2">
    <location>
        <begin position="21"/>
        <end position="295"/>
    </location>
</feature>
<keyword evidence="1 2" id="KW-0732">Signal</keyword>
<accession>A0A939TLY8</accession>
<proteinExistence type="predicted"/>
<reference evidence="4" key="1">
    <citation type="submission" date="2021-03" db="EMBL/GenBank/DDBJ databases">
        <title>Leucobacter chromiisoli sp. nov., isolated from chromium-containing soil of chemical plant.</title>
        <authorList>
            <person name="Xu Z."/>
        </authorList>
    </citation>
    <scope>NUCLEOTIDE SEQUENCE</scope>
    <source>
        <strain evidence="4">K 70/01</strain>
    </source>
</reference>
<dbReference type="SUPFAM" id="SSF53850">
    <property type="entry name" value="Periplasmic binding protein-like II"/>
    <property type="match status" value="1"/>
</dbReference>
<evidence type="ECO:0000313" key="5">
    <source>
        <dbReference type="Proteomes" id="UP000668403"/>
    </source>
</evidence>
<dbReference type="PROSITE" id="PS51257">
    <property type="entry name" value="PROKAR_LIPOPROTEIN"/>
    <property type="match status" value="1"/>
</dbReference>
<organism evidence="4 5">
    <name type="scientific">Leucobacter tardus</name>
    <dbReference type="NCBI Taxonomy" id="501483"/>
    <lineage>
        <taxon>Bacteria</taxon>
        <taxon>Bacillati</taxon>
        <taxon>Actinomycetota</taxon>
        <taxon>Actinomycetes</taxon>
        <taxon>Micrococcales</taxon>
        <taxon>Microbacteriaceae</taxon>
        <taxon>Leucobacter</taxon>
    </lineage>
</organism>
<dbReference type="SMART" id="SM00062">
    <property type="entry name" value="PBPb"/>
    <property type="match status" value="1"/>
</dbReference>
<dbReference type="Proteomes" id="UP000668403">
    <property type="component" value="Unassembled WGS sequence"/>
</dbReference>
<dbReference type="PANTHER" id="PTHR35936:SF17">
    <property type="entry name" value="ARGININE-BINDING EXTRACELLULAR PROTEIN ARTP"/>
    <property type="match status" value="1"/>
</dbReference>
<comment type="caution">
    <text evidence="4">The sequence shown here is derived from an EMBL/GenBank/DDBJ whole genome shotgun (WGS) entry which is preliminary data.</text>
</comment>
<dbReference type="AlphaFoldDB" id="A0A939TLY8"/>
<dbReference type="RefSeq" id="WP_208236106.1">
    <property type="nucleotide sequence ID" value="NZ_BAAAQU010000001.1"/>
</dbReference>
<dbReference type="InterPro" id="IPR001638">
    <property type="entry name" value="Solute-binding_3/MltF_N"/>
</dbReference>
<protein>
    <submittedName>
        <fullName evidence="4">ABC transporter substrate-binding protein</fullName>
    </submittedName>
</protein>